<comment type="caution">
    <text evidence="2">The sequence shown here is derived from an EMBL/GenBank/DDBJ whole genome shotgun (WGS) entry which is preliminary data.</text>
</comment>
<name>A0A3R9P733_9BACI</name>
<protein>
    <submittedName>
        <fullName evidence="2">Uncharacterized protein</fullName>
    </submittedName>
</protein>
<organism evidence="2 3">
    <name type="scientific">Salibacterium salarium</name>
    <dbReference type="NCBI Taxonomy" id="284579"/>
    <lineage>
        <taxon>Bacteria</taxon>
        <taxon>Bacillati</taxon>
        <taxon>Bacillota</taxon>
        <taxon>Bacilli</taxon>
        <taxon>Bacillales</taxon>
        <taxon>Bacillaceae</taxon>
    </lineage>
</organism>
<keyword evidence="1" id="KW-1133">Transmembrane helix</keyword>
<keyword evidence="1" id="KW-0812">Transmembrane</keyword>
<gene>
    <name evidence="2" type="ORF">D7Z54_14630</name>
</gene>
<accession>A0A3R9P733</accession>
<dbReference type="RefSeq" id="WP_125556602.1">
    <property type="nucleotide sequence ID" value="NZ_RBVX01000013.1"/>
</dbReference>
<evidence type="ECO:0000256" key="1">
    <source>
        <dbReference type="SAM" id="Phobius"/>
    </source>
</evidence>
<feature type="transmembrane region" description="Helical" evidence="1">
    <location>
        <begin position="17"/>
        <end position="37"/>
    </location>
</feature>
<feature type="transmembrane region" description="Helical" evidence="1">
    <location>
        <begin position="58"/>
        <end position="76"/>
    </location>
</feature>
<sequence length="80" mass="8714">MKLGFASKISILNPPPIVWEAYAIVTITGVALIGIALSEKYLAISNHTVAAKLIYKTCKGILPILLIAILVLFVWHNPLM</sequence>
<evidence type="ECO:0000313" key="3">
    <source>
        <dbReference type="Proteomes" id="UP000275076"/>
    </source>
</evidence>
<keyword evidence="1" id="KW-0472">Membrane</keyword>
<evidence type="ECO:0000313" key="2">
    <source>
        <dbReference type="EMBL" id="RSL32682.1"/>
    </source>
</evidence>
<dbReference type="AlphaFoldDB" id="A0A3R9P733"/>
<keyword evidence="3" id="KW-1185">Reference proteome</keyword>
<reference evidence="2 3" key="1">
    <citation type="submission" date="2018-10" db="EMBL/GenBank/DDBJ databases">
        <title>Draft genome sequence of Bacillus salarius IM0101, isolated from a hypersaline soil in Inner Mongolia, China.</title>
        <authorList>
            <person name="Yamprayoonswat W."/>
            <person name="Boonvisut S."/>
            <person name="Jumpathong W."/>
            <person name="Sittihan S."/>
            <person name="Ruangsuj P."/>
            <person name="Wanthongcharoen S."/>
            <person name="Thongpramul N."/>
            <person name="Pimmason S."/>
            <person name="Yu B."/>
            <person name="Yasawong M."/>
        </authorList>
    </citation>
    <scope>NUCLEOTIDE SEQUENCE [LARGE SCALE GENOMIC DNA]</scope>
    <source>
        <strain evidence="2 3">IM0101</strain>
    </source>
</reference>
<dbReference type="Proteomes" id="UP000275076">
    <property type="component" value="Unassembled WGS sequence"/>
</dbReference>
<dbReference type="EMBL" id="RBVX01000013">
    <property type="protein sequence ID" value="RSL32682.1"/>
    <property type="molecule type" value="Genomic_DNA"/>
</dbReference>
<proteinExistence type="predicted"/>